<proteinExistence type="predicted"/>
<dbReference type="EMBL" id="AP028909">
    <property type="protein sequence ID" value="BES87483.1"/>
    <property type="molecule type" value="Genomic_DNA"/>
</dbReference>
<evidence type="ECO:0000313" key="2">
    <source>
        <dbReference type="EMBL" id="BES87483.1"/>
    </source>
</evidence>
<sequence>MKFGSPDSCGSTEIIADSQGESPAKGKSLDNSQNSQLVISIQTDSDVNISLQNNLISPNSSAVGSSLCITISPGIMTKTDAEAPGPSGMQPRDSEKPSSSLDSPSRTASLVPVQYGTPPKATSSKHDRSRKRSASWSSVESPRSKRGKAPAQVSSPGPSAELEIRDFTPDKGSTPKCQSPRTPSRDPLLNLLQSEDPSPYKSFRPKYLPKNCKQHRKKYEERQKYLESVREIEKKWEKRAPADLMPSWTPEHEPVNVDPCGHTIPQLRYFRPEKYFISFTEQSLNVNDFVPPDSPLLSKSCRAIFLYLQSVANYTPTASECRFFFYWLSVTRKSHVVGFVVPFFHQRLLDRHLYLGWPDVQKILVNFGLTKEPPQLVGAVGSRDSRTGPQPWNLEFFVYLLENSYPNYSCSKLSRMLTFLAGVLFEPLFSPLKSRVAALANKIIALLIAKRIDEKALLDCVDQDFFSICCNRYLFQMMSSDPTLREISQSFAVKIIEGALNNNSDLQIKVSCSRIMDTLVKNRENFEKLDLICLFQVIMIVEKLLLMETSESVRTDGVRRLSTLLQSVGQTRNHFERLYLDEIIRRVKVIDS</sequence>
<keyword evidence="3" id="KW-1185">Reference proteome</keyword>
<feature type="region of interest" description="Disordered" evidence="1">
    <location>
        <begin position="1"/>
        <end position="31"/>
    </location>
</feature>
<organism evidence="2 3">
    <name type="scientific">Nesidiocoris tenuis</name>
    <dbReference type="NCBI Taxonomy" id="355587"/>
    <lineage>
        <taxon>Eukaryota</taxon>
        <taxon>Metazoa</taxon>
        <taxon>Ecdysozoa</taxon>
        <taxon>Arthropoda</taxon>
        <taxon>Hexapoda</taxon>
        <taxon>Insecta</taxon>
        <taxon>Pterygota</taxon>
        <taxon>Neoptera</taxon>
        <taxon>Paraneoptera</taxon>
        <taxon>Hemiptera</taxon>
        <taxon>Heteroptera</taxon>
        <taxon>Panheteroptera</taxon>
        <taxon>Cimicomorpha</taxon>
        <taxon>Miridae</taxon>
        <taxon>Dicyphina</taxon>
        <taxon>Nesidiocoris</taxon>
    </lineage>
</organism>
<accession>A0ABN7A6E5</accession>
<evidence type="ECO:0000313" key="3">
    <source>
        <dbReference type="Proteomes" id="UP001307889"/>
    </source>
</evidence>
<feature type="compositionally biased region" description="Low complexity" evidence="1">
    <location>
        <begin position="97"/>
        <end position="110"/>
    </location>
</feature>
<dbReference type="Proteomes" id="UP001307889">
    <property type="component" value="Chromosome 1"/>
</dbReference>
<gene>
    <name evidence="2" type="ORF">NTJ_00288</name>
</gene>
<name>A0ABN7A6E5_9HEMI</name>
<evidence type="ECO:0000256" key="1">
    <source>
        <dbReference type="SAM" id="MobiDB-lite"/>
    </source>
</evidence>
<reference evidence="2 3" key="1">
    <citation type="submission" date="2023-09" db="EMBL/GenBank/DDBJ databases">
        <title>Nesidiocoris tenuis whole genome shotgun sequence.</title>
        <authorList>
            <person name="Shibata T."/>
            <person name="Shimoda M."/>
            <person name="Kobayashi T."/>
            <person name="Uehara T."/>
        </authorList>
    </citation>
    <scope>NUCLEOTIDE SEQUENCE [LARGE SCALE GENOMIC DNA]</scope>
    <source>
        <strain evidence="2 3">Japan</strain>
    </source>
</reference>
<feature type="region of interest" description="Disordered" evidence="1">
    <location>
        <begin position="77"/>
        <end position="207"/>
    </location>
</feature>
<protein>
    <submittedName>
        <fullName evidence="2">Uncharacterized protein</fullName>
    </submittedName>
</protein>